<dbReference type="InterPro" id="IPR004358">
    <property type="entry name" value="Sig_transdc_His_kin-like_C"/>
</dbReference>
<keyword evidence="3" id="KW-0597">Phosphoprotein</keyword>
<evidence type="ECO:0000259" key="11">
    <source>
        <dbReference type="PROSITE" id="PS50109"/>
    </source>
</evidence>
<dbReference type="PROSITE" id="PS50109">
    <property type="entry name" value="HIS_KIN"/>
    <property type="match status" value="1"/>
</dbReference>
<evidence type="ECO:0000256" key="9">
    <source>
        <dbReference type="SAM" id="Coils"/>
    </source>
</evidence>
<dbReference type="GO" id="GO:0005524">
    <property type="term" value="F:ATP binding"/>
    <property type="evidence" value="ECO:0007669"/>
    <property type="project" value="UniProtKB-KW"/>
</dbReference>
<keyword evidence="5" id="KW-0547">Nucleotide-binding</keyword>
<gene>
    <name evidence="12" type="ORF">H8E23_11260</name>
</gene>
<dbReference type="InterPro" id="IPR003661">
    <property type="entry name" value="HisK_dim/P_dom"/>
</dbReference>
<dbReference type="SUPFAM" id="SSF47384">
    <property type="entry name" value="Homodimeric domain of signal transducing histidine kinase"/>
    <property type="match status" value="1"/>
</dbReference>
<feature type="transmembrane region" description="Helical" evidence="10">
    <location>
        <begin position="149"/>
        <end position="170"/>
    </location>
</feature>
<dbReference type="InterPro" id="IPR036097">
    <property type="entry name" value="HisK_dim/P_sf"/>
</dbReference>
<dbReference type="Pfam" id="PF02518">
    <property type="entry name" value="HATPase_c"/>
    <property type="match status" value="1"/>
</dbReference>
<dbReference type="CDD" id="cd00082">
    <property type="entry name" value="HisKA"/>
    <property type="match status" value="1"/>
</dbReference>
<evidence type="ECO:0000256" key="4">
    <source>
        <dbReference type="ARBA" id="ARBA00022679"/>
    </source>
</evidence>
<evidence type="ECO:0000256" key="6">
    <source>
        <dbReference type="ARBA" id="ARBA00022777"/>
    </source>
</evidence>
<feature type="domain" description="Histidine kinase" evidence="11">
    <location>
        <begin position="203"/>
        <end position="411"/>
    </location>
</feature>
<name>A0A8J6NX99_9BACT</name>
<evidence type="ECO:0000256" key="5">
    <source>
        <dbReference type="ARBA" id="ARBA00022741"/>
    </source>
</evidence>
<dbReference type="AlphaFoldDB" id="A0A8J6NX99"/>
<keyword evidence="10" id="KW-0472">Membrane</keyword>
<reference evidence="12 13" key="1">
    <citation type="submission" date="2020-08" db="EMBL/GenBank/DDBJ databases">
        <title>Bridging the membrane lipid divide: bacteria of the FCB group superphylum have the potential to synthesize archaeal ether lipids.</title>
        <authorList>
            <person name="Villanueva L."/>
            <person name="Von Meijenfeldt F.A.B."/>
            <person name="Westbye A.B."/>
            <person name="Yadav S."/>
            <person name="Hopmans E.C."/>
            <person name="Dutilh B.E."/>
            <person name="Sinninghe Damste J.S."/>
        </authorList>
    </citation>
    <scope>NUCLEOTIDE SEQUENCE [LARGE SCALE GENOMIC DNA]</scope>
    <source>
        <strain evidence="12">NIOZ-UU30</strain>
    </source>
</reference>
<dbReference type="InterPro" id="IPR005467">
    <property type="entry name" value="His_kinase_dom"/>
</dbReference>
<feature type="transmembrane region" description="Helical" evidence="10">
    <location>
        <begin position="59"/>
        <end position="79"/>
    </location>
</feature>
<keyword evidence="10" id="KW-0812">Transmembrane</keyword>
<keyword evidence="8" id="KW-0902">Two-component regulatory system</keyword>
<accession>A0A8J6NX99</accession>
<keyword evidence="4" id="KW-0808">Transferase</keyword>
<evidence type="ECO:0000256" key="10">
    <source>
        <dbReference type="SAM" id="Phobius"/>
    </source>
</evidence>
<protein>
    <recommendedName>
        <fullName evidence="2">histidine kinase</fullName>
        <ecNumber evidence="2">2.7.13.3</ecNumber>
    </recommendedName>
</protein>
<keyword evidence="10" id="KW-1133">Transmembrane helix</keyword>
<dbReference type="Gene3D" id="3.30.565.10">
    <property type="entry name" value="Histidine kinase-like ATPase, C-terminal domain"/>
    <property type="match status" value="1"/>
</dbReference>
<evidence type="ECO:0000256" key="8">
    <source>
        <dbReference type="ARBA" id="ARBA00023012"/>
    </source>
</evidence>
<keyword evidence="9" id="KW-0175">Coiled coil</keyword>
<sequence length="416" mass="46780">MFFRLFFTSLLLGATIILQLGKSPSPLAEPLLVLYGLITGIFLLSFIYAVILPRLKRGIIFAYVQIAIDTFVVTLIIFVTGSFASIFSFLYLVVIIYSSMLLYRKGIMVMAALCSIQYGIMVDLEYYDFINPFIMEGSVAAVHYPWSQVVFKILIIMVACFAVAFLSSLLSEQVRKTKKELLALEERVKRVEKLAYMGEMGAGMAHEIKNPLASLAGSIQILRKEIHYNPQHDKLMQIVLRETDRLSALVNNFLLFAKPQVAKVEKIKLDRALAETVKLFEKDGSCFGRVKITEDFAPDIWIEMDPMHLRQVLWNLLLNAAESIDGKGHIDMKMYPLKHNYAAIRIADNGCGMSRELLKSIFDPFFTTKPSGTGLGLSIVHSILESYNTWLEVESTVGKGTTITLPLKRIDPPTSP</sequence>
<organism evidence="12 13">
    <name type="scientific">Candidatus Desulfatibia profunda</name>
    <dbReference type="NCBI Taxonomy" id="2841695"/>
    <lineage>
        <taxon>Bacteria</taxon>
        <taxon>Pseudomonadati</taxon>
        <taxon>Thermodesulfobacteriota</taxon>
        <taxon>Desulfobacteria</taxon>
        <taxon>Desulfobacterales</taxon>
        <taxon>Desulfobacterales incertae sedis</taxon>
        <taxon>Candidatus Desulfatibia</taxon>
    </lineage>
</organism>
<dbReference type="GO" id="GO:0000155">
    <property type="term" value="F:phosphorelay sensor kinase activity"/>
    <property type="evidence" value="ECO:0007669"/>
    <property type="project" value="InterPro"/>
</dbReference>
<keyword evidence="7" id="KW-0067">ATP-binding</keyword>
<feature type="transmembrane region" description="Helical" evidence="10">
    <location>
        <begin position="85"/>
        <end position="103"/>
    </location>
</feature>
<dbReference type="PANTHER" id="PTHR43065:SF10">
    <property type="entry name" value="PEROXIDE STRESS-ACTIVATED HISTIDINE KINASE MAK3"/>
    <property type="match status" value="1"/>
</dbReference>
<dbReference type="InterPro" id="IPR036890">
    <property type="entry name" value="HATPase_C_sf"/>
</dbReference>
<feature type="transmembrane region" description="Helical" evidence="10">
    <location>
        <begin position="31"/>
        <end position="52"/>
    </location>
</feature>
<dbReference type="Gene3D" id="1.10.287.130">
    <property type="match status" value="1"/>
</dbReference>
<comment type="catalytic activity">
    <reaction evidence="1">
        <text>ATP + protein L-histidine = ADP + protein N-phospho-L-histidine.</text>
        <dbReference type="EC" id="2.7.13.3"/>
    </reaction>
</comment>
<dbReference type="SMART" id="SM00387">
    <property type="entry name" value="HATPase_c"/>
    <property type="match status" value="1"/>
</dbReference>
<dbReference type="SMART" id="SM00388">
    <property type="entry name" value="HisKA"/>
    <property type="match status" value="1"/>
</dbReference>
<dbReference type="InterPro" id="IPR003594">
    <property type="entry name" value="HATPase_dom"/>
</dbReference>
<dbReference type="PANTHER" id="PTHR43065">
    <property type="entry name" value="SENSOR HISTIDINE KINASE"/>
    <property type="match status" value="1"/>
</dbReference>
<dbReference type="Pfam" id="PF00512">
    <property type="entry name" value="HisKA"/>
    <property type="match status" value="1"/>
</dbReference>
<dbReference type="SUPFAM" id="SSF55874">
    <property type="entry name" value="ATPase domain of HSP90 chaperone/DNA topoisomerase II/histidine kinase"/>
    <property type="match status" value="1"/>
</dbReference>
<evidence type="ECO:0000313" key="13">
    <source>
        <dbReference type="Proteomes" id="UP000603434"/>
    </source>
</evidence>
<dbReference type="EMBL" id="JACNJH010000161">
    <property type="protein sequence ID" value="MBC8361966.1"/>
    <property type="molecule type" value="Genomic_DNA"/>
</dbReference>
<dbReference type="EC" id="2.7.13.3" evidence="2"/>
<evidence type="ECO:0000256" key="7">
    <source>
        <dbReference type="ARBA" id="ARBA00022840"/>
    </source>
</evidence>
<dbReference type="PRINTS" id="PR00344">
    <property type="entry name" value="BCTRLSENSOR"/>
</dbReference>
<dbReference type="Pfam" id="PF25323">
    <property type="entry name" value="6TM_PilS"/>
    <property type="match status" value="1"/>
</dbReference>
<proteinExistence type="predicted"/>
<evidence type="ECO:0000313" key="12">
    <source>
        <dbReference type="EMBL" id="MBC8361966.1"/>
    </source>
</evidence>
<keyword evidence="6 12" id="KW-0418">Kinase</keyword>
<evidence type="ECO:0000256" key="1">
    <source>
        <dbReference type="ARBA" id="ARBA00000085"/>
    </source>
</evidence>
<dbReference type="Proteomes" id="UP000603434">
    <property type="component" value="Unassembled WGS sequence"/>
</dbReference>
<feature type="coiled-coil region" evidence="9">
    <location>
        <begin position="167"/>
        <end position="194"/>
    </location>
</feature>
<evidence type="ECO:0000256" key="2">
    <source>
        <dbReference type="ARBA" id="ARBA00012438"/>
    </source>
</evidence>
<comment type="caution">
    <text evidence="12">The sequence shown here is derived from an EMBL/GenBank/DDBJ whole genome shotgun (WGS) entry which is preliminary data.</text>
</comment>
<evidence type="ECO:0000256" key="3">
    <source>
        <dbReference type="ARBA" id="ARBA00022553"/>
    </source>
</evidence>